<dbReference type="InterPro" id="IPR013785">
    <property type="entry name" value="Aldolase_TIM"/>
</dbReference>
<dbReference type="HAMAP" id="MF_01215">
    <property type="entry name" value="OMPdecase_type2"/>
    <property type="match status" value="1"/>
</dbReference>
<dbReference type="PANTHER" id="PTHR43375">
    <property type="entry name" value="OROTIDINE 5'-PHOSPHATE DECARBOXYLASE"/>
    <property type="match status" value="1"/>
</dbReference>
<evidence type="ECO:0000256" key="6">
    <source>
        <dbReference type="ARBA" id="ARBA00049157"/>
    </source>
</evidence>
<dbReference type="Proteomes" id="UP000199208">
    <property type="component" value="Unassembled WGS sequence"/>
</dbReference>
<dbReference type="EMBL" id="FMWL01000026">
    <property type="protein sequence ID" value="SCZ81931.1"/>
    <property type="molecule type" value="Genomic_DNA"/>
</dbReference>
<evidence type="ECO:0000256" key="2">
    <source>
        <dbReference type="ARBA" id="ARBA00008847"/>
    </source>
</evidence>
<keyword evidence="4 7" id="KW-0665">Pyrimidine biosynthesis</keyword>
<evidence type="ECO:0000259" key="8">
    <source>
        <dbReference type="SMART" id="SM00934"/>
    </source>
</evidence>
<dbReference type="SMART" id="SM00934">
    <property type="entry name" value="OMPdecase"/>
    <property type="match status" value="1"/>
</dbReference>
<dbReference type="SUPFAM" id="SSF51366">
    <property type="entry name" value="Ribulose-phoshate binding barrel"/>
    <property type="match status" value="1"/>
</dbReference>
<evidence type="ECO:0000256" key="7">
    <source>
        <dbReference type="HAMAP-Rule" id="MF_01215"/>
    </source>
</evidence>
<evidence type="ECO:0000256" key="1">
    <source>
        <dbReference type="ARBA" id="ARBA00004861"/>
    </source>
</evidence>
<feature type="domain" description="Orotidine 5'-phosphate decarboxylase" evidence="8">
    <location>
        <begin position="16"/>
        <end position="283"/>
    </location>
</feature>
<dbReference type="EC" id="4.1.1.23" evidence="7"/>
<protein>
    <recommendedName>
        <fullName evidence="7">Orotidine 5'-phosphate decarboxylase</fullName>
        <ecNumber evidence="7">4.1.1.23</ecNumber>
    </recommendedName>
    <alternativeName>
        <fullName evidence="7">OMP decarboxylase</fullName>
        <shortName evidence="7">OMPDCase</shortName>
        <shortName evidence="7">OMPdecase</shortName>
    </alternativeName>
</protein>
<gene>
    <name evidence="7" type="primary">pyrF</name>
    <name evidence="9" type="ORF">SAMN03080599_03177</name>
</gene>
<dbReference type="CDD" id="cd04725">
    <property type="entry name" value="OMP_decarboxylase_like"/>
    <property type="match status" value="1"/>
</dbReference>
<dbReference type="RefSeq" id="WP_170829503.1">
    <property type="nucleotide sequence ID" value="NZ_FMWL01000026.1"/>
</dbReference>
<dbReference type="GO" id="GO:0004590">
    <property type="term" value="F:orotidine-5'-phosphate decarboxylase activity"/>
    <property type="evidence" value="ECO:0007669"/>
    <property type="project" value="UniProtKB-UniRule"/>
</dbReference>
<dbReference type="Gene3D" id="3.20.20.70">
    <property type="entry name" value="Aldolase class I"/>
    <property type="match status" value="1"/>
</dbReference>
<dbReference type="UniPathway" id="UPA00070">
    <property type="reaction ID" value="UER00120"/>
</dbReference>
<feature type="active site" description="Proton donor" evidence="7">
    <location>
        <position position="105"/>
    </location>
</feature>
<dbReference type="GO" id="GO:0006207">
    <property type="term" value="P:'de novo' pyrimidine nucleobase biosynthetic process"/>
    <property type="evidence" value="ECO:0007669"/>
    <property type="project" value="InterPro"/>
</dbReference>
<reference evidence="9 10" key="1">
    <citation type="submission" date="2016-10" db="EMBL/GenBank/DDBJ databases">
        <authorList>
            <person name="de Groot N.N."/>
        </authorList>
    </citation>
    <scope>NUCLEOTIDE SEQUENCE [LARGE SCALE GENOMIC DNA]</scope>
    <source>
        <strain evidence="9 10">DSM 2784</strain>
    </source>
</reference>
<dbReference type="GO" id="GO:0044205">
    <property type="term" value="P:'de novo' UMP biosynthetic process"/>
    <property type="evidence" value="ECO:0007669"/>
    <property type="project" value="UniProtKB-UniRule"/>
</dbReference>
<comment type="catalytic activity">
    <reaction evidence="6 7">
        <text>orotidine 5'-phosphate + H(+) = UMP + CO2</text>
        <dbReference type="Rhea" id="RHEA:11596"/>
        <dbReference type="ChEBI" id="CHEBI:15378"/>
        <dbReference type="ChEBI" id="CHEBI:16526"/>
        <dbReference type="ChEBI" id="CHEBI:57538"/>
        <dbReference type="ChEBI" id="CHEBI:57865"/>
        <dbReference type="EC" id="4.1.1.23"/>
    </reaction>
</comment>
<dbReference type="InterPro" id="IPR001754">
    <property type="entry name" value="OMPdeCOase_dom"/>
</dbReference>
<evidence type="ECO:0000256" key="3">
    <source>
        <dbReference type="ARBA" id="ARBA00022793"/>
    </source>
</evidence>
<organism evidence="9 10">
    <name type="scientific">Acidaminobacter hydrogenoformans DSM 2784</name>
    <dbReference type="NCBI Taxonomy" id="1120920"/>
    <lineage>
        <taxon>Bacteria</taxon>
        <taxon>Bacillati</taxon>
        <taxon>Bacillota</taxon>
        <taxon>Clostridia</taxon>
        <taxon>Peptostreptococcales</taxon>
        <taxon>Acidaminobacteraceae</taxon>
        <taxon>Acidaminobacter</taxon>
    </lineage>
</organism>
<evidence type="ECO:0000313" key="10">
    <source>
        <dbReference type="Proteomes" id="UP000199208"/>
    </source>
</evidence>
<dbReference type="NCBIfam" id="TIGR02127">
    <property type="entry name" value="pyrF_sub2"/>
    <property type="match status" value="1"/>
</dbReference>
<sequence>MSADRLIRKIMEKKSVLCVGLDPVVEKLPESLRKDIEKGGKTLEAAADAVFKFNKVVLDAIEPYAAVVKPQIAFYEALGVPGLEAYRKTAAYAKALGLYVIADIKRGDIGTTSEAYAQAHLGYTDILGEKRRAFESDAVTINPYLGDDSNHAFSQWAAKEDGMTFLLVKTSNKTSSQLQNQKIGERCVFDVVGDMLKESPFAVKGDFGYTPLGAVVGATHPEELSQLRSSLEGCFFLIPGYGAQGGSADDATQGFDARGLGAVVNSSRGVIYAFGEEEDFGAKIAEAAKKSRDDLNAALERAGKKYWEA</sequence>
<dbReference type="Pfam" id="PF00215">
    <property type="entry name" value="OMPdecase"/>
    <property type="match status" value="1"/>
</dbReference>
<dbReference type="InterPro" id="IPR011060">
    <property type="entry name" value="RibuloseP-bd_barrel"/>
</dbReference>
<comment type="pathway">
    <text evidence="1 7">Pyrimidine metabolism; UMP biosynthesis via de novo pathway; UMP from orotate: step 2/2.</text>
</comment>
<proteinExistence type="inferred from homology"/>
<dbReference type="AlphaFoldDB" id="A0A1G5S881"/>
<dbReference type="InterPro" id="IPR011995">
    <property type="entry name" value="OMPdecase_type-2"/>
</dbReference>
<keyword evidence="3 7" id="KW-0210">Decarboxylase</keyword>
<accession>A0A1G5S881</accession>
<comment type="similarity">
    <text evidence="2 7">Belongs to the OMP decarboxylase family. Type 2 subfamily.</text>
</comment>
<keyword evidence="5 7" id="KW-0456">Lyase</keyword>
<evidence type="ECO:0000313" key="9">
    <source>
        <dbReference type="EMBL" id="SCZ81931.1"/>
    </source>
</evidence>
<keyword evidence="10" id="KW-1185">Reference proteome</keyword>
<name>A0A1G5S881_9FIRM</name>
<dbReference type="STRING" id="1120920.SAMN03080599_03177"/>
<evidence type="ECO:0000256" key="4">
    <source>
        <dbReference type="ARBA" id="ARBA00022975"/>
    </source>
</evidence>
<dbReference type="PANTHER" id="PTHR43375:SF1">
    <property type="entry name" value="OROTIDINE 5'-PHOSPHATE DECARBOXYLASE"/>
    <property type="match status" value="1"/>
</dbReference>
<evidence type="ECO:0000256" key="5">
    <source>
        <dbReference type="ARBA" id="ARBA00023239"/>
    </source>
</evidence>